<dbReference type="InterPro" id="IPR052709">
    <property type="entry name" value="Transposase-MT_Hybrid"/>
</dbReference>
<protein>
    <recommendedName>
        <fullName evidence="3">Histone-lysine N-methyltransferase SETMAR</fullName>
    </recommendedName>
</protein>
<dbReference type="GO" id="GO:0005634">
    <property type="term" value="C:nucleus"/>
    <property type="evidence" value="ECO:0007669"/>
    <property type="project" value="TreeGrafter"/>
</dbReference>
<proteinExistence type="predicted"/>
<dbReference type="AlphaFoldDB" id="A0A151I4I9"/>
<dbReference type="GO" id="GO:0000729">
    <property type="term" value="P:DNA double-strand break processing"/>
    <property type="evidence" value="ECO:0007669"/>
    <property type="project" value="TreeGrafter"/>
</dbReference>
<dbReference type="GO" id="GO:0031297">
    <property type="term" value="P:replication fork processing"/>
    <property type="evidence" value="ECO:0007669"/>
    <property type="project" value="TreeGrafter"/>
</dbReference>
<dbReference type="GO" id="GO:0042800">
    <property type="term" value="F:histone H3K4 methyltransferase activity"/>
    <property type="evidence" value="ECO:0007669"/>
    <property type="project" value="TreeGrafter"/>
</dbReference>
<dbReference type="PANTHER" id="PTHR46060">
    <property type="entry name" value="MARINER MOS1 TRANSPOSASE-LIKE PROTEIN"/>
    <property type="match status" value="1"/>
</dbReference>
<keyword evidence="2" id="KW-1185">Reference proteome</keyword>
<dbReference type="GO" id="GO:0006303">
    <property type="term" value="P:double-strand break repair via nonhomologous end joining"/>
    <property type="evidence" value="ECO:0007669"/>
    <property type="project" value="TreeGrafter"/>
</dbReference>
<accession>A0A151I4I9</accession>
<dbReference type="GO" id="GO:0035861">
    <property type="term" value="C:site of double-strand break"/>
    <property type="evidence" value="ECO:0007669"/>
    <property type="project" value="TreeGrafter"/>
</dbReference>
<dbReference type="PANTHER" id="PTHR46060:SF2">
    <property type="entry name" value="HISTONE-LYSINE N-METHYLTRANSFERASE SETMAR"/>
    <property type="match status" value="1"/>
</dbReference>
<gene>
    <name evidence="1" type="ORF">ALC53_05043</name>
</gene>
<dbReference type="GO" id="GO:0044774">
    <property type="term" value="P:mitotic DNA integrity checkpoint signaling"/>
    <property type="evidence" value="ECO:0007669"/>
    <property type="project" value="TreeGrafter"/>
</dbReference>
<sequence length="232" mass="27294">EMRKHDDMLSASIRAVVCGLFYILQNSDVIPPSEALPSFIFIFDDVACNKQDVIREYFTMDVREISKHLICDNANLLILLKQDSTNLKYVYNDHMNTDMSIIDPSKQIVENIVEPSKDPIMIDTFFSLAEMLNMSKSTIHEHFVKLGYINRFDIWIPHDLTEKNLMDRISICDSLYKRMAIEQKRPEIANRKGVINHLEKFFAEKPERFWKDGIFKLPERWRIVEQNGTYII</sequence>
<dbReference type="GO" id="GO:0015074">
    <property type="term" value="P:DNA integration"/>
    <property type="evidence" value="ECO:0007669"/>
    <property type="project" value="TreeGrafter"/>
</dbReference>
<dbReference type="GO" id="GO:0000793">
    <property type="term" value="C:condensed chromosome"/>
    <property type="evidence" value="ECO:0007669"/>
    <property type="project" value="TreeGrafter"/>
</dbReference>
<dbReference type="GO" id="GO:0003690">
    <property type="term" value="F:double-stranded DNA binding"/>
    <property type="evidence" value="ECO:0007669"/>
    <property type="project" value="TreeGrafter"/>
</dbReference>
<name>A0A151I4I9_9HYME</name>
<evidence type="ECO:0000313" key="2">
    <source>
        <dbReference type="Proteomes" id="UP000078540"/>
    </source>
</evidence>
<evidence type="ECO:0008006" key="3">
    <source>
        <dbReference type="Google" id="ProtNLM"/>
    </source>
</evidence>
<dbReference type="GO" id="GO:0046975">
    <property type="term" value="F:histone H3K36 methyltransferase activity"/>
    <property type="evidence" value="ECO:0007669"/>
    <property type="project" value="TreeGrafter"/>
</dbReference>
<dbReference type="EMBL" id="KQ976457">
    <property type="protein sequence ID" value="KYM84830.1"/>
    <property type="molecule type" value="Genomic_DNA"/>
</dbReference>
<organism evidence="1 2">
    <name type="scientific">Atta colombica</name>
    <dbReference type="NCBI Taxonomy" id="520822"/>
    <lineage>
        <taxon>Eukaryota</taxon>
        <taxon>Metazoa</taxon>
        <taxon>Ecdysozoa</taxon>
        <taxon>Arthropoda</taxon>
        <taxon>Hexapoda</taxon>
        <taxon>Insecta</taxon>
        <taxon>Pterygota</taxon>
        <taxon>Neoptera</taxon>
        <taxon>Endopterygota</taxon>
        <taxon>Hymenoptera</taxon>
        <taxon>Apocrita</taxon>
        <taxon>Aculeata</taxon>
        <taxon>Formicoidea</taxon>
        <taxon>Formicidae</taxon>
        <taxon>Myrmicinae</taxon>
        <taxon>Atta</taxon>
    </lineage>
</organism>
<dbReference type="GO" id="GO:0044547">
    <property type="term" value="F:DNA topoisomerase binding"/>
    <property type="evidence" value="ECO:0007669"/>
    <property type="project" value="TreeGrafter"/>
</dbReference>
<evidence type="ECO:0000313" key="1">
    <source>
        <dbReference type="EMBL" id="KYM84830.1"/>
    </source>
</evidence>
<dbReference type="GO" id="GO:0000014">
    <property type="term" value="F:single-stranded DNA endodeoxyribonuclease activity"/>
    <property type="evidence" value="ECO:0007669"/>
    <property type="project" value="TreeGrafter"/>
</dbReference>
<reference evidence="1 2" key="1">
    <citation type="submission" date="2015-09" db="EMBL/GenBank/DDBJ databases">
        <title>Atta colombica WGS genome.</title>
        <authorList>
            <person name="Nygaard S."/>
            <person name="Hu H."/>
            <person name="Boomsma J."/>
            <person name="Zhang G."/>
        </authorList>
    </citation>
    <scope>NUCLEOTIDE SEQUENCE [LARGE SCALE GENOMIC DNA]</scope>
    <source>
        <strain evidence="1">Treedump-2</strain>
        <tissue evidence="1">Whole body</tissue>
    </source>
</reference>
<feature type="non-terminal residue" evidence="1">
    <location>
        <position position="1"/>
    </location>
</feature>
<dbReference type="GO" id="GO:0003697">
    <property type="term" value="F:single-stranded DNA binding"/>
    <property type="evidence" value="ECO:0007669"/>
    <property type="project" value="TreeGrafter"/>
</dbReference>
<dbReference type="Proteomes" id="UP000078540">
    <property type="component" value="Unassembled WGS sequence"/>
</dbReference>